<dbReference type="AlphaFoldDB" id="A0A4R6IEE7"/>
<dbReference type="Proteomes" id="UP000295499">
    <property type="component" value="Unassembled WGS sequence"/>
</dbReference>
<comment type="caution">
    <text evidence="2">The sequence shown here is derived from an EMBL/GenBank/DDBJ whole genome shotgun (WGS) entry which is preliminary data.</text>
</comment>
<protein>
    <recommendedName>
        <fullName evidence="4">Lipoprotein</fullName>
    </recommendedName>
</protein>
<feature type="region of interest" description="Disordered" evidence="1">
    <location>
        <begin position="27"/>
        <end position="46"/>
    </location>
</feature>
<name>A0A4R6IEE7_9SPHI</name>
<dbReference type="RefSeq" id="WP_133558326.1">
    <property type="nucleotide sequence ID" value="NZ_SNWM01000005.1"/>
</dbReference>
<reference evidence="2 3" key="1">
    <citation type="submission" date="2019-03" db="EMBL/GenBank/DDBJ databases">
        <title>Genomic Encyclopedia of Archaeal and Bacterial Type Strains, Phase II (KMG-II): from individual species to whole genera.</title>
        <authorList>
            <person name="Goeker M."/>
        </authorList>
    </citation>
    <scope>NUCLEOTIDE SEQUENCE [LARGE SCALE GENOMIC DNA]</scope>
    <source>
        <strain evidence="2 3">DSM 19034</strain>
    </source>
</reference>
<evidence type="ECO:0000313" key="2">
    <source>
        <dbReference type="EMBL" id="TDO20061.1"/>
    </source>
</evidence>
<proteinExistence type="predicted"/>
<sequence>MKNTFSILFAFSIASLLFSCQPKQTKDKASDTAVDSGSSVTAEKSDFKEGEIQVSITTPGSKLGEMFQKVDPSKGKIQEQMKKIAQQLSPAERAEMEAEGQKNGMLNLAVVMLPLRSVIYVKDDQATAKFDALTYHGENYVNDRKKEGLMYLKSQNSAKEATISYTGDNLKKMASTDVSSTAYNITTSKETELIDGYLCTKSVYTRKDEPKKAESINAVPGTSGKIYKLEVWASKQMPVAVNFVHPLYVEEKAGIMKILIQYEKESKLKVLYQFTSVKKRTVTPAEMAIHKTPKIIDFGKAELEASMQLFGIVLGM</sequence>
<evidence type="ECO:0000313" key="3">
    <source>
        <dbReference type="Proteomes" id="UP000295499"/>
    </source>
</evidence>
<evidence type="ECO:0008006" key="4">
    <source>
        <dbReference type="Google" id="ProtNLM"/>
    </source>
</evidence>
<dbReference type="EMBL" id="SNWM01000005">
    <property type="protein sequence ID" value="TDO20061.1"/>
    <property type="molecule type" value="Genomic_DNA"/>
</dbReference>
<dbReference type="OrthoDB" id="871084at2"/>
<feature type="compositionally biased region" description="Polar residues" evidence="1">
    <location>
        <begin position="33"/>
        <end position="42"/>
    </location>
</feature>
<evidence type="ECO:0000256" key="1">
    <source>
        <dbReference type="SAM" id="MobiDB-lite"/>
    </source>
</evidence>
<gene>
    <name evidence="2" type="ORF">CLV32_3820</name>
</gene>
<organism evidence="2 3">
    <name type="scientific">Pedobacter duraquae</name>
    <dbReference type="NCBI Taxonomy" id="425511"/>
    <lineage>
        <taxon>Bacteria</taxon>
        <taxon>Pseudomonadati</taxon>
        <taxon>Bacteroidota</taxon>
        <taxon>Sphingobacteriia</taxon>
        <taxon>Sphingobacteriales</taxon>
        <taxon>Sphingobacteriaceae</taxon>
        <taxon>Pedobacter</taxon>
    </lineage>
</organism>
<accession>A0A4R6IEE7</accession>
<dbReference type="PROSITE" id="PS51257">
    <property type="entry name" value="PROKAR_LIPOPROTEIN"/>
    <property type="match status" value="1"/>
</dbReference>
<keyword evidence="3" id="KW-1185">Reference proteome</keyword>